<sequence>MTNSIGSSVPSVTTRAASLFGGAKEALRAIADAAVSPQDEAPAAEAAKKGRQGTVLDRYA</sequence>
<dbReference type="Proteomes" id="UP000590749">
    <property type="component" value="Unassembled WGS sequence"/>
</dbReference>
<accession>A0A7W5AFA1</accession>
<reference evidence="2 3" key="1">
    <citation type="submission" date="2020-08" db="EMBL/GenBank/DDBJ databases">
        <title>Genomic Encyclopedia of Type Strains, Phase III (KMG-III): the genomes of soil and plant-associated and newly described type strains.</title>
        <authorList>
            <person name="Whitman W."/>
        </authorList>
    </citation>
    <scope>NUCLEOTIDE SEQUENCE [LARGE SCALE GENOMIC DNA]</scope>
    <source>
        <strain evidence="2 3">CECT 3287</strain>
    </source>
</reference>
<proteinExistence type="predicted"/>
<organism evidence="2 3">
    <name type="scientific">Actinoplanes campanulatus</name>
    <dbReference type="NCBI Taxonomy" id="113559"/>
    <lineage>
        <taxon>Bacteria</taxon>
        <taxon>Bacillati</taxon>
        <taxon>Actinomycetota</taxon>
        <taxon>Actinomycetes</taxon>
        <taxon>Micromonosporales</taxon>
        <taxon>Micromonosporaceae</taxon>
        <taxon>Actinoplanes</taxon>
    </lineage>
</organism>
<dbReference type="RefSeq" id="WP_183219179.1">
    <property type="nucleotide sequence ID" value="NZ_BMPW01000003.1"/>
</dbReference>
<evidence type="ECO:0000313" key="2">
    <source>
        <dbReference type="EMBL" id="MBB3094924.1"/>
    </source>
</evidence>
<dbReference type="AlphaFoldDB" id="A0A7W5AFA1"/>
<dbReference type="EMBL" id="JACHXF010000004">
    <property type="protein sequence ID" value="MBB3094924.1"/>
    <property type="molecule type" value="Genomic_DNA"/>
</dbReference>
<feature type="region of interest" description="Disordered" evidence="1">
    <location>
        <begin position="35"/>
        <end position="60"/>
    </location>
</feature>
<gene>
    <name evidence="2" type="ORF">FHR83_002587</name>
</gene>
<evidence type="ECO:0000256" key="1">
    <source>
        <dbReference type="SAM" id="MobiDB-lite"/>
    </source>
</evidence>
<comment type="caution">
    <text evidence="2">The sequence shown here is derived from an EMBL/GenBank/DDBJ whole genome shotgun (WGS) entry which is preliminary data.</text>
</comment>
<evidence type="ECO:0000313" key="3">
    <source>
        <dbReference type="Proteomes" id="UP000590749"/>
    </source>
</evidence>
<protein>
    <submittedName>
        <fullName evidence="2">Uncharacterized protein</fullName>
    </submittedName>
</protein>
<name>A0A7W5AFA1_9ACTN</name>
<keyword evidence="3" id="KW-1185">Reference proteome</keyword>